<keyword evidence="3" id="KW-1185">Reference proteome</keyword>
<organism evidence="2 3">
    <name type="scientific">Endocarpon pusillum</name>
    <dbReference type="NCBI Taxonomy" id="364733"/>
    <lineage>
        <taxon>Eukaryota</taxon>
        <taxon>Fungi</taxon>
        <taxon>Dikarya</taxon>
        <taxon>Ascomycota</taxon>
        <taxon>Pezizomycotina</taxon>
        <taxon>Eurotiomycetes</taxon>
        <taxon>Chaetothyriomycetidae</taxon>
        <taxon>Verrucariales</taxon>
        <taxon>Verrucariaceae</taxon>
        <taxon>Endocarpon</taxon>
    </lineage>
</organism>
<proteinExistence type="predicted"/>
<protein>
    <submittedName>
        <fullName evidence="2">Uncharacterized protein</fullName>
    </submittedName>
</protein>
<evidence type="ECO:0000313" key="3">
    <source>
        <dbReference type="Proteomes" id="UP000606974"/>
    </source>
</evidence>
<dbReference type="OrthoDB" id="5364416at2759"/>
<accession>A0A8H7ATE3</accession>
<sequence>MAANKAISYAAALSGPQHGLKRPAKPSQADSLSASPQKLQNQTQWYQLKDPPGASSIGNPSSPQGPYTASTYQRHSDHMPRTSPPSEEAYILSLKTDKAHHAALTALRDRYFPRHLNKLSAHIALFRALPGSKLEEISHDIASLSQEQHAFPIKTSSPYRLKHGVGIGVSSGAMESKVVFEDLRSKWEAFLSKQDNAGFRAHYTIMNKMEDEQEVGRCLEEVKRSFEASDGIVDGLILWRYEKGYWRFLRAWEFRREGK</sequence>
<reference evidence="2" key="1">
    <citation type="submission" date="2020-02" db="EMBL/GenBank/DDBJ databases">
        <authorList>
            <person name="Palmer J.M."/>
        </authorList>
    </citation>
    <scope>NUCLEOTIDE SEQUENCE</scope>
    <source>
        <strain evidence="2">EPUS1.4</strain>
        <tissue evidence="2">Thallus</tissue>
    </source>
</reference>
<feature type="compositionally biased region" description="Polar residues" evidence="1">
    <location>
        <begin position="56"/>
        <end position="73"/>
    </location>
</feature>
<feature type="region of interest" description="Disordered" evidence="1">
    <location>
        <begin position="1"/>
        <end position="85"/>
    </location>
</feature>
<name>A0A8H7ATE3_9EURO</name>
<comment type="caution">
    <text evidence="2">The sequence shown here is derived from an EMBL/GenBank/DDBJ whole genome shotgun (WGS) entry which is preliminary data.</text>
</comment>
<dbReference type="AlphaFoldDB" id="A0A8H7ATE3"/>
<dbReference type="Proteomes" id="UP000606974">
    <property type="component" value="Unassembled WGS sequence"/>
</dbReference>
<evidence type="ECO:0000256" key="1">
    <source>
        <dbReference type="SAM" id="MobiDB-lite"/>
    </source>
</evidence>
<evidence type="ECO:0000313" key="2">
    <source>
        <dbReference type="EMBL" id="KAF7512821.1"/>
    </source>
</evidence>
<dbReference type="Gene3D" id="3.90.1140.10">
    <property type="entry name" value="Cyclic phosphodiesterase"/>
    <property type="match status" value="1"/>
</dbReference>
<gene>
    <name evidence="2" type="ORF">GJ744_011924</name>
</gene>
<dbReference type="Pfam" id="PF13563">
    <property type="entry name" value="2_5_RNA_ligase2"/>
    <property type="match status" value="1"/>
</dbReference>
<dbReference type="EMBL" id="JAACFV010000009">
    <property type="protein sequence ID" value="KAF7512821.1"/>
    <property type="molecule type" value="Genomic_DNA"/>
</dbReference>
<feature type="compositionally biased region" description="Polar residues" evidence="1">
    <location>
        <begin position="28"/>
        <end position="46"/>
    </location>
</feature>